<dbReference type="Proteomes" id="UP000043316">
    <property type="component" value="Unassembled WGS sequence"/>
</dbReference>
<dbReference type="AlphaFoldDB" id="A0A0H5MGL7"/>
<dbReference type="Pfam" id="PF00326">
    <property type="entry name" value="Peptidase_S9"/>
    <property type="match status" value="1"/>
</dbReference>
<dbReference type="InterPro" id="IPR029058">
    <property type="entry name" value="AB_hydrolase_fold"/>
</dbReference>
<evidence type="ECO:0000313" key="3">
    <source>
        <dbReference type="Proteomes" id="UP000043316"/>
    </source>
</evidence>
<dbReference type="PANTHER" id="PTHR47381:SF3">
    <property type="entry name" value="ALPHA_BETA-HYDROLASES SUPERFAMILY PROTEIN"/>
    <property type="match status" value="1"/>
</dbReference>
<gene>
    <name evidence="2" type="ORF">ERS008476_03243</name>
</gene>
<dbReference type="PANTHER" id="PTHR47381">
    <property type="entry name" value="ALPHA/BETA-HYDROLASES SUPERFAMILY PROTEIN"/>
    <property type="match status" value="1"/>
</dbReference>
<dbReference type="SUPFAM" id="SSF53474">
    <property type="entry name" value="alpha/beta-Hydrolases"/>
    <property type="match status" value="1"/>
</dbReference>
<evidence type="ECO:0000259" key="1">
    <source>
        <dbReference type="Pfam" id="PF00326"/>
    </source>
</evidence>
<accession>A0A0H5MGL7</accession>
<organism evidence="2 3">
    <name type="scientific">Yersinia intermedia</name>
    <dbReference type="NCBI Taxonomy" id="631"/>
    <lineage>
        <taxon>Bacteria</taxon>
        <taxon>Pseudomonadati</taxon>
        <taxon>Pseudomonadota</taxon>
        <taxon>Gammaproteobacteria</taxon>
        <taxon>Enterobacterales</taxon>
        <taxon>Yersiniaceae</taxon>
        <taxon>Yersinia</taxon>
    </lineage>
</organism>
<dbReference type="RefSeq" id="WP_053010025.1">
    <property type="nucleotide sequence ID" value="NZ_CWJI01000011.1"/>
</dbReference>
<reference evidence="3" key="1">
    <citation type="submission" date="2015-03" db="EMBL/GenBank/DDBJ databases">
        <authorList>
            <consortium name="Pathogen Informatics"/>
        </authorList>
    </citation>
    <scope>NUCLEOTIDE SEQUENCE [LARGE SCALE GENOMIC DNA]</scope>
    <source>
        <strain evidence="3">R148</strain>
    </source>
</reference>
<protein>
    <submittedName>
        <fullName evidence="2">Esterase</fullName>
    </submittedName>
</protein>
<dbReference type="NCBIfam" id="NF007857">
    <property type="entry name" value="PRK10566.1"/>
    <property type="match status" value="1"/>
</dbReference>
<proteinExistence type="predicted"/>
<sequence length="249" mass="27456">MIEMSLENINGIEVIHAAPAGKRQQPLPTIFFYHGYTSSKEVYSYFAYAFAQAGFRTIAPDADMHGARFNGDETHRLSHFWEILKSNIDELPALKQHYQQAGLIEGHRIGVAGASMGGMTTLGAFARYPWVSAAADFMGAGYFTSLAHRLFPPLDSGREVSQAVFEQRLAPLADYDLTHQLEAIAERPLLVWHGEADDVVPAIESERLVRALAASGRDKHLTYLTEAGIGHKITPTALSAGVRFFTEHL</sequence>
<dbReference type="Gene3D" id="3.40.50.1820">
    <property type="entry name" value="alpha/beta hydrolase"/>
    <property type="match status" value="1"/>
</dbReference>
<name>A0A0H5MGL7_YERIN</name>
<dbReference type="InterPro" id="IPR001375">
    <property type="entry name" value="Peptidase_S9_cat"/>
</dbReference>
<dbReference type="EMBL" id="CWJI01000011">
    <property type="protein sequence ID" value="CRY56211.1"/>
    <property type="molecule type" value="Genomic_DNA"/>
</dbReference>
<feature type="domain" description="Peptidase S9 prolyl oligopeptidase catalytic" evidence="1">
    <location>
        <begin position="49"/>
        <end position="234"/>
    </location>
</feature>
<evidence type="ECO:0000313" key="2">
    <source>
        <dbReference type="EMBL" id="CRY56211.1"/>
    </source>
</evidence>
<dbReference type="GO" id="GO:0006508">
    <property type="term" value="P:proteolysis"/>
    <property type="evidence" value="ECO:0007669"/>
    <property type="project" value="InterPro"/>
</dbReference>
<dbReference type="GO" id="GO:0008236">
    <property type="term" value="F:serine-type peptidase activity"/>
    <property type="evidence" value="ECO:0007669"/>
    <property type="project" value="InterPro"/>
</dbReference>